<dbReference type="GO" id="GO:0015031">
    <property type="term" value="P:protein transport"/>
    <property type="evidence" value="ECO:0007669"/>
    <property type="project" value="UniProtKB-UniRule"/>
</dbReference>
<evidence type="ECO:0000313" key="4">
    <source>
        <dbReference type="EMBL" id="KAF6731920.1"/>
    </source>
</evidence>
<accession>A0A834CM62</accession>
<dbReference type="GO" id="GO:0005829">
    <property type="term" value="C:cytosol"/>
    <property type="evidence" value="ECO:0007669"/>
    <property type="project" value="UniProtKB-SubCell"/>
</dbReference>
<evidence type="ECO:0000256" key="1">
    <source>
        <dbReference type="ARBA" id="ARBA00005606"/>
    </source>
</evidence>
<dbReference type="AlphaFoldDB" id="A0A834CM62"/>
<evidence type="ECO:0000313" key="5">
    <source>
        <dbReference type="Proteomes" id="UP000646548"/>
    </source>
</evidence>
<keyword evidence="3" id="KW-0560">Oxidoreductase</keyword>
<dbReference type="PANTHER" id="PTHR23300">
    <property type="entry name" value="METHANETHIOL OXIDASE"/>
    <property type="match status" value="1"/>
</dbReference>
<evidence type="ECO:0000256" key="3">
    <source>
        <dbReference type="RuleBase" id="RU369071"/>
    </source>
</evidence>
<dbReference type="InterPro" id="IPR008826">
    <property type="entry name" value="Se-bd"/>
</dbReference>
<dbReference type="EMBL" id="WKFB01000202">
    <property type="protein sequence ID" value="KAF6731920.1"/>
    <property type="molecule type" value="Genomic_DNA"/>
</dbReference>
<organism evidence="4 5">
    <name type="scientific">Oryzias melastigma</name>
    <name type="common">Marine medaka</name>
    <dbReference type="NCBI Taxonomy" id="30732"/>
    <lineage>
        <taxon>Eukaryota</taxon>
        <taxon>Metazoa</taxon>
        <taxon>Chordata</taxon>
        <taxon>Craniata</taxon>
        <taxon>Vertebrata</taxon>
        <taxon>Euteleostomi</taxon>
        <taxon>Actinopterygii</taxon>
        <taxon>Neopterygii</taxon>
        <taxon>Teleostei</taxon>
        <taxon>Neoteleostei</taxon>
        <taxon>Acanthomorphata</taxon>
        <taxon>Ovalentaria</taxon>
        <taxon>Atherinomorphae</taxon>
        <taxon>Beloniformes</taxon>
        <taxon>Adrianichthyidae</taxon>
        <taxon>Oryziinae</taxon>
        <taxon>Oryzias</taxon>
    </lineage>
</organism>
<dbReference type="GO" id="GO:0008430">
    <property type="term" value="F:selenium binding"/>
    <property type="evidence" value="ECO:0007669"/>
    <property type="project" value="UniProtKB-UniRule"/>
</dbReference>
<keyword evidence="3" id="KW-0813">Transport</keyword>
<comment type="function">
    <text evidence="3">Catalyzes the oxidation of methanethiol, an organosulfur compound known to be produced in substantial amounts by gut bacteria. Selenium-binding protein which may be involved in the sensing of reactive xenobiotics in the cytoplasm. May be involved in intra-Golgi protein transport.</text>
</comment>
<keyword evidence="3" id="KW-0963">Cytoplasm</keyword>
<comment type="subcellular location">
    <subcellularLocation>
        <location evidence="3">Nucleus</location>
    </subcellularLocation>
    <subcellularLocation>
        <location evidence="3">Cytoplasm</location>
        <location evidence="3">Cytosol</location>
    </subcellularLocation>
    <subcellularLocation>
        <location evidence="3">Membrane</location>
        <topology evidence="3">Peripheral membrane protein</topology>
    </subcellularLocation>
    <text evidence="3">May associate with Golgi membrane. May associate with the membrane of autophagosomes.</text>
</comment>
<comment type="caution">
    <text evidence="4">The sequence shown here is derived from an EMBL/GenBank/DDBJ whole genome shotgun (WGS) entry which is preliminary data.</text>
</comment>
<dbReference type="PANTHER" id="PTHR23300:SF0">
    <property type="entry name" value="METHANETHIOL OXIDASE"/>
    <property type="match status" value="1"/>
</dbReference>
<keyword evidence="3" id="KW-0472">Membrane</keyword>
<keyword evidence="2 3" id="KW-0711">Selenium</keyword>
<dbReference type="EC" id="1.8.3.4" evidence="3"/>
<dbReference type="GO" id="GO:0018549">
    <property type="term" value="F:methanethiol oxidase activity"/>
    <property type="evidence" value="ECO:0007669"/>
    <property type="project" value="UniProtKB-UniRule"/>
</dbReference>
<name>A0A834CM62_ORYME</name>
<sequence>MLCLGEAVCWCDCVSQSQTCSIGISCYSDWPSGACHLCHRCRCLSPVSPVQVSPVGKVVLMCVTTQGPREEIVYLPCIYRSTGIQKPDYLATVDVDPKSPTYCQVDLMPELDLVLQDLLLSS</sequence>
<dbReference type="GO" id="GO:0016020">
    <property type="term" value="C:membrane"/>
    <property type="evidence" value="ECO:0007669"/>
    <property type="project" value="UniProtKB-SubCell"/>
</dbReference>
<proteinExistence type="inferred from homology"/>
<dbReference type="Pfam" id="PF05694">
    <property type="entry name" value="SBP56"/>
    <property type="match status" value="1"/>
</dbReference>
<dbReference type="GO" id="GO:0005634">
    <property type="term" value="C:nucleus"/>
    <property type="evidence" value="ECO:0007669"/>
    <property type="project" value="UniProtKB-SubCell"/>
</dbReference>
<keyword evidence="3" id="KW-0539">Nucleus</keyword>
<gene>
    <name evidence="4" type="ORF">FQA47_020975</name>
</gene>
<protein>
    <recommendedName>
        <fullName evidence="3">Methanethiol oxidase</fullName>
        <shortName evidence="3">MTO</shortName>
        <ecNumber evidence="3">1.8.3.4</ecNumber>
    </recommendedName>
    <alternativeName>
        <fullName evidence="3">Selenium-binding protein 1</fullName>
    </alternativeName>
</protein>
<comment type="pathway">
    <text evidence="3">Organosulfur degradation.</text>
</comment>
<reference evidence="4" key="1">
    <citation type="journal article" name="BMC Genomics">
        <title>Long-read sequencing and de novo genome assembly of marine medaka (Oryzias melastigma).</title>
        <authorList>
            <person name="Liang P."/>
            <person name="Saqib H.S.A."/>
            <person name="Ni X."/>
            <person name="Shen Y."/>
        </authorList>
    </citation>
    <scope>NUCLEOTIDE SEQUENCE</scope>
    <source>
        <strain evidence="4">Bigg-433</strain>
    </source>
</reference>
<keyword evidence="3" id="KW-0653">Protein transport</keyword>
<keyword evidence="3" id="KW-0007">Acetylation</keyword>
<dbReference type="Proteomes" id="UP000646548">
    <property type="component" value="Unassembled WGS sequence"/>
</dbReference>
<comment type="catalytic activity">
    <reaction evidence="3">
        <text>methanethiol + O2 + H2O = hydrogen sulfide + formaldehyde + H2O2 + H(+)</text>
        <dbReference type="Rhea" id="RHEA:11812"/>
        <dbReference type="ChEBI" id="CHEBI:15377"/>
        <dbReference type="ChEBI" id="CHEBI:15378"/>
        <dbReference type="ChEBI" id="CHEBI:15379"/>
        <dbReference type="ChEBI" id="CHEBI:16007"/>
        <dbReference type="ChEBI" id="CHEBI:16240"/>
        <dbReference type="ChEBI" id="CHEBI:16842"/>
        <dbReference type="ChEBI" id="CHEBI:29919"/>
        <dbReference type="EC" id="1.8.3.4"/>
    </reaction>
</comment>
<evidence type="ECO:0000256" key="2">
    <source>
        <dbReference type="ARBA" id="ARBA00023266"/>
    </source>
</evidence>
<comment type="similarity">
    <text evidence="1 3">Belongs to the selenium-binding protein family.</text>
</comment>